<keyword evidence="3" id="KW-1185">Reference proteome</keyword>
<dbReference type="InterPro" id="IPR023210">
    <property type="entry name" value="NADP_OxRdtase_dom"/>
</dbReference>
<dbReference type="SUPFAM" id="SSF51430">
    <property type="entry name" value="NAD(P)-linked oxidoreductase"/>
    <property type="match status" value="1"/>
</dbReference>
<proteinExistence type="predicted"/>
<dbReference type="Proteomes" id="UP000664382">
    <property type="component" value="Unassembled WGS sequence"/>
</dbReference>
<dbReference type="AlphaFoldDB" id="A0A939MR77"/>
<evidence type="ECO:0000259" key="1">
    <source>
        <dbReference type="Pfam" id="PF00248"/>
    </source>
</evidence>
<dbReference type="PANTHER" id="PTHR42686:SF1">
    <property type="entry name" value="GH17980P-RELATED"/>
    <property type="match status" value="1"/>
</dbReference>
<reference evidence="2" key="1">
    <citation type="submission" date="2021-03" db="EMBL/GenBank/DDBJ databases">
        <title>Leucobacter chromiisoli sp. nov., isolated from chromium-containing soil of chemical plant.</title>
        <authorList>
            <person name="Xu Z."/>
        </authorList>
    </citation>
    <scope>NUCLEOTIDE SEQUENCE</scope>
    <source>
        <strain evidence="2">S27</strain>
    </source>
</reference>
<dbReference type="EMBL" id="JAGDYM010000006">
    <property type="protein sequence ID" value="MBO1901534.1"/>
    <property type="molecule type" value="Genomic_DNA"/>
</dbReference>
<feature type="domain" description="NADP-dependent oxidoreductase" evidence="1">
    <location>
        <begin position="16"/>
        <end position="289"/>
    </location>
</feature>
<comment type="caution">
    <text evidence="2">The sequence shown here is derived from an EMBL/GenBank/DDBJ whole genome shotgun (WGS) entry which is preliminary data.</text>
</comment>
<dbReference type="InterPro" id="IPR036812">
    <property type="entry name" value="NAD(P)_OxRdtase_dom_sf"/>
</dbReference>
<gene>
    <name evidence="2" type="ORF">J4H92_06170</name>
</gene>
<sequence length="317" mass="34551">MEYRVFGDTGFEVSAVSFGTAPLGQLFGPVPFEQAREALFRAIDLGMNLVDTSSYYGDAEERLGRLTGDLPEDVWLATKAGRVGWSEFDFSPAGVRRSLERSLKLLKRDRVELFQLHDIDFVELGPVFEDSVAELIALRDEGKCRFIGMTCYSLPTSRRVLLETPVDVALNYGHGTLLDDSLTAELAPVAAERGVGLMNAAAVSLGMLVPSVVEKAEHNIASDVSLAAAQRMARAAEARGVDIAFVANQYALQRVECATTVVGSTSVTHIEEAVQALGAPIDEEILAELLSHRLPLAEQQWTVGLPENEDWNWLEGV</sequence>
<organism evidence="2 3">
    <name type="scientific">Leucobacter weissii</name>
    <dbReference type="NCBI Taxonomy" id="1983706"/>
    <lineage>
        <taxon>Bacteria</taxon>
        <taxon>Bacillati</taxon>
        <taxon>Actinomycetota</taxon>
        <taxon>Actinomycetes</taxon>
        <taxon>Micrococcales</taxon>
        <taxon>Microbacteriaceae</taxon>
        <taxon>Leucobacter</taxon>
    </lineage>
</organism>
<dbReference type="Pfam" id="PF00248">
    <property type="entry name" value="Aldo_ket_red"/>
    <property type="match status" value="1"/>
</dbReference>
<dbReference type="GO" id="GO:0005829">
    <property type="term" value="C:cytosol"/>
    <property type="evidence" value="ECO:0007669"/>
    <property type="project" value="TreeGrafter"/>
</dbReference>
<dbReference type="RefSeq" id="WP_208097231.1">
    <property type="nucleotide sequence ID" value="NZ_JAGDYM010000006.1"/>
</dbReference>
<name>A0A939MR77_9MICO</name>
<evidence type="ECO:0000313" key="2">
    <source>
        <dbReference type="EMBL" id="MBO1901534.1"/>
    </source>
</evidence>
<accession>A0A939MR77</accession>
<dbReference type="GO" id="GO:0016491">
    <property type="term" value="F:oxidoreductase activity"/>
    <property type="evidence" value="ECO:0007669"/>
    <property type="project" value="InterPro"/>
</dbReference>
<evidence type="ECO:0000313" key="3">
    <source>
        <dbReference type="Proteomes" id="UP000664382"/>
    </source>
</evidence>
<protein>
    <submittedName>
        <fullName evidence="2">Aldo/keto reductase</fullName>
    </submittedName>
</protein>
<dbReference type="Gene3D" id="3.20.20.100">
    <property type="entry name" value="NADP-dependent oxidoreductase domain"/>
    <property type="match status" value="1"/>
</dbReference>
<dbReference type="PANTHER" id="PTHR42686">
    <property type="entry name" value="GH17980P-RELATED"/>
    <property type="match status" value="1"/>
</dbReference>
<dbReference type="InterPro" id="IPR020471">
    <property type="entry name" value="AKR"/>
</dbReference>